<evidence type="ECO:0000259" key="12">
    <source>
        <dbReference type="Pfam" id="PF07715"/>
    </source>
</evidence>
<dbReference type="Pfam" id="PF13715">
    <property type="entry name" value="CarbopepD_reg_2"/>
    <property type="match status" value="1"/>
</dbReference>
<dbReference type="PROSITE" id="PS52016">
    <property type="entry name" value="TONB_DEPENDENT_REC_3"/>
    <property type="match status" value="1"/>
</dbReference>
<dbReference type="NCBIfam" id="TIGR04057">
    <property type="entry name" value="SusC_RagA_signa"/>
    <property type="match status" value="1"/>
</dbReference>
<dbReference type="SUPFAM" id="SSF56935">
    <property type="entry name" value="Porins"/>
    <property type="match status" value="1"/>
</dbReference>
<proteinExistence type="inferred from homology"/>
<dbReference type="InterPro" id="IPR000531">
    <property type="entry name" value="Beta-barrel_TonB"/>
</dbReference>
<feature type="domain" description="TonB-dependent receptor plug" evidence="12">
    <location>
        <begin position="123"/>
        <end position="229"/>
    </location>
</feature>
<name>A0ABY6J5M9_9BACT</name>
<dbReference type="InterPro" id="IPR008969">
    <property type="entry name" value="CarboxyPept-like_regulatory"/>
</dbReference>
<dbReference type="Gene3D" id="2.60.40.1120">
    <property type="entry name" value="Carboxypeptidase-like, regulatory domain"/>
    <property type="match status" value="1"/>
</dbReference>
<dbReference type="InterPro" id="IPR036942">
    <property type="entry name" value="Beta-barrel_TonB_sf"/>
</dbReference>
<dbReference type="InterPro" id="IPR037066">
    <property type="entry name" value="Plug_dom_sf"/>
</dbReference>
<evidence type="ECO:0000256" key="10">
    <source>
        <dbReference type="SAM" id="SignalP"/>
    </source>
</evidence>
<evidence type="ECO:0000256" key="3">
    <source>
        <dbReference type="ARBA" id="ARBA00022452"/>
    </source>
</evidence>
<dbReference type="InterPro" id="IPR039426">
    <property type="entry name" value="TonB-dep_rcpt-like"/>
</dbReference>
<evidence type="ECO:0000256" key="6">
    <source>
        <dbReference type="ARBA" id="ARBA00023136"/>
    </source>
</evidence>
<dbReference type="SUPFAM" id="SSF49464">
    <property type="entry name" value="Carboxypeptidase regulatory domain-like"/>
    <property type="match status" value="1"/>
</dbReference>
<keyword evidence="10" id="KW-0732">Signal</keyword>
<evidence type="ECO:0000256" key="2">
    <source>
        <dbReference type="ARBA" id="ARBA00022448"/>
    </source>
</evidence>
<keyword evidence="14" id="KW-1185">Reference proteome</keyword>
<protein>
    <submittedName>
        <fullName evidence="13">SusC/RagA family TonB-linked outer membrane protein</fullName>
    </submittedName>
</protein>
<sequence>MLKNSTFACFLWVLLFSVAATGQVLAQATGTVTGRVTNDAGEPLPKASVKVKGTNTGTLADETGNFRLEQVQLQTTLVISYVNFEEKEIVVTSFNQPFQVKLAGNTKQLTDVVVIGYGATRRKEVASAVSVVSVKEAGATTAPTPSALLIGKAAGVQIVQSSGNPGADAQIIIRGTGSFKSIEPLYVIDGIQSTKGLFNTLSTQDIDNITILKDASSTAIYGSAAANGVVIVTTKKGRSGPPRITLMSQWGKSKEWRRLNLMKAKDYVDLMKDFAASNATTLPAKFSGPGVLVDSTDWQDQIFQSGLVTEHYLNINGGGTNVTYNFSANYLTQQSIVVNQTSKRLNLRLGLEETYGRFKLGQSLAVRYSDGQGSMANLLMAMQYAPYKSIFDKGIPGGYSNVTNVLDASNIDNPLLQPNIKSSRSQGILLFPTLYGEVGILKDLKFRSQVLAEVFFSRSSAWQYAHTASNNLTYPRQANLSYSDYNNYTFENFLSYAKTFGEHSLSGVSGMSFQAAGSSASLAGIGTGIANDNIRNISVATSRSLNGGGMNYGRTSVISYYGRANYVFREKYIINASYRRDGASNFGPDYRWGNFYGAGAAWRFSDEDFLKGTILSDGKLRAGWGRTGNNSIGNFLTDPVTYAGSPSGVLVYSFGANEAFVPGVTVNALATPDLRWEETDQTDIGLDLGFLQNRFTVSFDYYKRKSNGLLVSVNMPGSVGVGLTGGVNQVKTVNAANAQNEGFELTLGYQQQLGDVRVNVSANGSINNNKVLSLGKQFAAPIRSGKFNNLNEMTYTAAGGSIGAFYGYRTDHVARDAAEVDALNKLAAAATNNPNAVYQVGLKPGDFIYKDLNGDGLLTDQDQEILGSPIPKYIYGFNAGVDYKGFDLNVVISGIAGVSLLNGTRFNTHALATGHNVSTDMLDRWRQPGDVASLPRAGQNATGTGNLRQSDWWVEDGSYMRLRNLTLGYKIPVGFTRGVLKSARIYVAAQNLFTITDYAGYDPEVSVMPGGNYLFSRGIDLGALPQPRTFLAGLEIGF</sequence>
<keyword evidence="3 8" id="KW-1134">Transmembrane beta strand</keyword>
<evidence type="ECO:0000256" key="7">
    <source>
        <dbReference type="ARBA" id="ARBA00023237"/>
    </source>
</evidence>
<dbReference type="Gene3D" id="2.40.170.20">
    <property type="entry name" value="TonB-dependent receptor, beta-barrel domain"/>
    <property type="match status" value="1"/>
</dbReference>
<dbReference type="Gene3D" id="2.170.130.10">
    <property type="entry name" value="TonB-dependent receptor, plug domain"/>
    <property type="match status" value="1"/>
</dbReference>
<dbReference type="InterPro" id="IPR023997">
    <property type="entry name" value="TonB-dep_OMP_SusC/RagA_CS"/>
</dbReference>
<comment type="similarity">
    <text evidence="8 9">Belongs to the TonB-dependent receptor family.</text>
</comment>
<keyword evidence="7 8" id="KW-0998">Cell outer membrane</keyword>
<dbReference type="NCBIfam" id="TIGR04056">
    <property type="entry name" value="OMP_RagA_SusC"/>
    <property type="match status" value="1"/>
</dbReference>
<dbReference type="Pfam" id="PF07715">
    <property type="entry name" value="Plug"/>
    <property type="match status" value="1"/>
</dbReference>
<evidence type="ECO:0000256" key="1">
    <source>
        <dbReference type="ARBA" id="ARBA00004571"/>
    </source>
</evidence>
<comment type="subcellular location">
    <subcellularLocation>
        <location evidence="1 8">Cell outer membrane</location>
        <topology evidence="1 8">Multi-pass membrane protein</topology>
    </subcellularLocation>
</comment>
<dbReference type="EMBL" id="CP107006">
    <property type="protein sequence ID" value="UYQ94918.1"/>
    <property type="molecule type" value="Genomic_DNA"/>
</dbReference>
<gene>
    <name evidence="13" type="ORF">MKQ68_07405</name>
</gene>
<keyword evidence="2 8" id="KW-0813">Transport</keyword>
<keyword evidence="5 9" id="KW-0798">TonB box</keyword>
<dbReference type="Pfam" id="PF00593">
    <property type="entry name" value="TonB_dep_Rec_b-barrel"/>
    <property type="match status" value="1"/>
</dbReference>
<evidence type="ECO:0000313" key="14">
    <source>
        <dbReference type="Proteomes" id="UP001162741"/>
    </source>
</evidence>
<evidence type="ECO:0000256" key="8">
    <source>
        <dbReference type="PROSITE-ProRule" id="PRU01360"/>
    </source>
</evidence>
<dbReference type="InterPro" id="IPR023996">
    <property type="entry name" value="TonB-dep_OMP_SusC/RagA"/>
</dbReference>
<dbReference type="Proteomes" id="UP001162741">
    <property type="component" value="Chromosome"/>
</dbReference>
<feature type="domain" description="TonB-dependent receptor-like beta-barrel" evidence="11">
    <location>
        <begin position="461"/>
        <end position="992"/>
    </location>
</feature>
<evidence type="ECO:0000256" key="9">
    <source>
        <dbReference type="RuleBase" id="RU003357"/>
    </source>
</evidence>
<evidence type="ECO:0000256" key="4">
    <source>
        <dbReference type="ARBA" id="ARBA00022692"/>
    </source>
</evidence>
<evidence type="ECO:0000256" key="5">
    <source>
        <dbReference type="ARBA" id="ARBA00023077"/>
    </source>
</evidence>
<organism evidence="13 14">
    <name type="scientific">Chitinophaga horti</name>
    <dbReference type="NCBI Taxonomy" id="2920382"/>
    <lineage>
        <taxon>Bacteria</taxon>
        <taxon>Pseudomonadati</taxon>
        <taxon>Bacteroidota</taxon>
        <taxon>Chitinophagia</taxon>
        <taxon>Chitinophagales</taxon>
        <taxon>Chitinophagaceae</taxon>
        <taxon>Chitinophaga</taxon>
    </lineage>
</organism>
<feature type="signal peptide" evidence="10">
    <location>
        <begin position="1"/>
        <end position="26"/>
    </location>
</feature>
<keyword evidence="6 8" id="KW-0472">Membrane</keyword>
<keyword evidence="4 8" id="KW-0812">Transmembrane</keyword>
<dbReference type="InterPro" id="IPR012910">
    <property type="entry name" value="Plug_dom"/>
</dbReference>
<evidence type="ECO:0000313" key="13">
    <source>
        <dbReference type="EMBL" id="UYQ94918.1"/>
    </source>
</evidence>
<feature type="chain" id="PRO_5045425982" evidence="10">
    <location>
        <begin position="27"/>
        <end position="1038"/>
    </location>
</feature>
<accession>A0ABY6J5M9</accession>
<reference evidence="13" key="1">
    <citation type="submission" date="2022-10" db="EMBL/GenBank/DDBJ databases">
        <title>Chitinophaga sp. nov., isolated from soil.</title>
        <authorList>
            <person name="Jeon C.O."/>
        </authorList>
    </citation>
    <scope>NUCLEOTIDE SEQUENCE</scope>
    <source>
        <strain evidence="13">R8</strain>
    </source>
</reference>
<dbReference type="RefSeq" id="WP_264282735.1">
    <property type="nucleotide sequence ID" value="NZ_CP107006.1"/>
</dbReference>
<evidence type="ECO:0000259" key="11">
    <source>
        <dbReference type="Pfam" id="PF00593"/>
    </source>
</evidence>